<name>A0AA40T4P0_9NOST</name>
<dbReference type="EMBL" id="VJXY01000074">
    <property type="protein sequence ID" value="MBD6620615.1"/>
    <property type="molecule type" value="Genomic_DNA"/>
</dbReference>
<protein>
    <submittedName>
        <fullName evidence="1">Uncharacterized protein</fullName>
    </submittedName>
</protein>
<reference evidence="1" key="1">
    <citation type="submission" date="2019-07" db="EMBL/GenBank/DDBJ databases">
        <title>Toxilogical consequences of a new and cryptic species of cyanobacteria (Komarekiella delphini-convector) recovered from the epidermis of a bottlenose dolphin and 1500 ft. in the air.</title>
        <authorList>
            <person name="Brown A.O."/>
            <person name="Dvorak P."/>
            <person name="Villanueva C.D."/>
            <person name="Foss A.J."/>
            <person name="Garvey A.D."/>
            <person name="Gibson Q.A."/>
            <person name="Johansen J.R."/>
            <person name="Casamatta D.A."/>
        </authorList>
    </citation>
    <scope>NUCLEOTIDE SEQUENCE</scope>
    <source>
        <strain evidence="1">SJRDD-AB1</strain>
    </source>
</reference>
<sequence length="70" mass="7868">MGRKRVYESTLTNVTVRIESELVTAIKLYSQAVGKSQTQIMREFLISAIQAIPEHQKQAMEVIAKCRASS</sequence>
<dbReference type="AlphaFoldDB" id="A0AA40T4P0"/>
<dbReference type="RefSeq" id="WP_191761930.1">
    <property type="nucleotide sequence ID" value="NZ_VJXY01000074.1"/>
</dbReference>
<organism evidence="1 2">
    <name type="scientific">Komarekiella delphini-convector SJRDD-AB1</name>
    <dbReference type="NCBI Taxonomy" id="2593771"/>
    <lineage>
        <taxon>Bacteria</taxon>
        <taxon>Bacillati</taxon>
        <taxon>Cyanobacteriota</taxon>
        <taxon>Cyanophyceae</taxon>
        <taxon>Nostocales</taxon>
        <taxon>Nostocaceae</taxon>
        <taxon>Komarekiella</taxon>
        <taxon>Komarekiella delphini-convector</taxon>
    </lineage>
</organism>
<keyword evidence="2" id="KW-1185">Reference proteome</keyword>
<gene>
    <name evidence="1" type="ORF">FNW02_33815</name>
</gene>
<accession>A0AA40T4P0</accession>
<comment type="caution">
    <text evidence="1">The sequence shown here is derived from an EMBL/GenBank/DDBJ whole genome shotgun (WGS) entry which is preliminary data.</text>
</comment>
<proteinExistence type="predicted"/>
<evidence type="ECO:0000313" key="2">
    <source>
        <dbReference type="Proteomes" id="UP001165986"/>
    </source>
</evidence>
<dbReference type="Proteomes" id="UP001165986">
    <property type="component" value="Unassembled WGS sequence"/>
</dbReference>
<evidence type="ECO:0000313" key="1">
    <source>
        <dbReference type="EMBL" id="MBD6620615.1"/>
    </source>
</evidence>